<reference evidence="2" key="1">
    <citation type="submission" date="2023-06" db="EMBL/GenBank/DDBJ databases">
        <authorList>
            <consortium name="Lawrence Berkeley National Laboratory"/>
            <person name="Ahrendt S."/>
            <person name="Sahu N."/>
            <person name="Indic B."/>
            <person name="Wong-Bajracharya J."/>
            <person name="Merenyi Z."/>
            <person name="Ke H.-M."/>
            <person name="Monk M."/>
            <person name="Kocsube S."/>
            <person name="Drula E."/>
            <person name="Lipzen A."/>
            <person name="Balint B."/>
            <person name="Henrissat B."/>
            <person name="Andreopoulos B."/>
            <person name="Martin F.M."/>
            <person name="Harder C.B."/>
            <person name="Rigling D."/>
            <person name="Ford K.L."/>
            <person name="Foster G.D."/>
            <person name="Pangilinan J."/>
            <person name="Papanicolaou A."/>
            <person name="Barry K."/>
            <person name="LaButti K."/>
            <person name="Viragh M."/>
            <person name="Koriabine M."/>
            <person name="Yan M."/>
            <person name="Riley R."/>
            <person name="Champramary S."/>
            <person name="Plett K.L."/>
            <person name="Tsai I.J."/>
            <person name="Slot J."/>
            <person name="Sipos G."/>
            <person name="Plett J."/>
            <person name="Nagy L.G."/>
            <person name="Grigoriev I.V."/>
        </authorList>
    </citation>
    <scope>NUCLEOTIDE SEQUENCE</scope>
    <source>
        <strain evidence="2">ICMP 16352</strain>
    </source>
</reference>
<gene>
    <name evidence="2" type="ORF">IW261DRAFT_1519586</name>
</gene>
<dbReference type="AlphaFoldDB" id="A0AA39NKY5"/>
<evidence type="ECO:0000313" key="2">
    <source>
        <dbReference type="EMBL" id="KAK0467495.1"/>
    </source>
</evidence>
<evidence type="ECO:0000256" key="1">
    <source>
        <dbReference type="SAM" id="SignalP"/>
    </source>
</evidence>
<accession>A0AA39NKY5</accession>
<feature type="signal peptide" evidence="1">
    <location>
        <begin position="1"/>
        <end position="18"/>
    </location>
</feature>
<dbReference type="EMBL" id="JAUEPR010000075">
    <property type="protein sequence ID" value="KAK0467495.1"/>
    <property type="molecule type" value="Genomic_DNA"/>
</dbReference>
<dbReference type="Proteomes" id="UP001175227">
    <property type="component" value="Unassembled WGS sequence"/>
</dbReference>
<evidence type="ECO:0008006" key="4">
    <source>
        <dbReference type="Google" id="ProtNLM"/>
    </source>
</evidence>
<comment type="caution">
    <text evidence="2">The sequence shown here is derived from an EMBL/GenBank/DDBJ whole genome shotgun (WGS) entry which is preliminary data.</text>
</comment>
<proteinExistence type="predicted"/>
<organism evidence="2 3">
    <name type="scientific">Armillaria novae-zelandiae</name>
    <dbReference type="NCBI Taxonomy" id="153914"/>
    <lineage>
        <taxon>Eukaryota</taxon>
        <taxon>Fungi</taxon>
        <taxon>Dikarya</taxon>
        <taxon>Basidiomycota</taxon>
        <taxon>Agaricomycotina</taxon>
        <taxon>Agaricomycetes</taxon>
        <taxon>Agaricomycetidae</taxon>
        <taxon>Agaricales</taxon>
        <taxon>Marasmiineae</taxon>
        <taxon>Physalacriaceae</taxon>
        <taxon>Armillaria</taxon>
    </lineage>
</organism>
<protein>
    <recommendedName>
        <fullName evidence="4">Secreted protein</fullName>
    </recommendedName>
</protein>
<keyword evidence="3" id="KW-1185">Reference proteome</keyword>
<sequence length="76" mass="8024">MTLLPAVWLLVIQPEADEAMSSGSTSVSSPSMMASFVIESTVNAVASVTKSVMERISPEWASMNASYHALVSSLCT</sequence>
<feature type="chain" id="PRO_5041469512" description="Secreted protein" evidence="1">
    <location>
        <begin position="19"/>
        <end position="76"/>
    </location>
</feature>
<evidence type="ECO:0000313" key="3">
    <source>
        <dbReference type="Proteomes" id="UP001175227"/>
    </source>
</evidence>
<name>A0AA39NKY5_9AGAR</name>
<keyword evidence="1" id="KW-0732">Signal</keyword>